<sequence length="1051" mass="119967">MSQPKCKTMTLEERKARVAELARLFNENKTYYLSKEFNEANCRGQFIDVLLECLGWDVKNEKGARPDKREVIPEDRVTIDNRTKHPDYSLCFGGIKKIYVEAKQPSVDLKKDPAPALQVRRYAYTSKMPVAILTDFQEFAVYDTRIKPNSKDTAGTARIGYYTFEEYAEKFEELYNRFSYEAVDLGKFDTYFESAKDKKGTASVDDDILSMIERWRLLLAEDIALHNAEIDEYNLTSSVQKIIDRILFLRICEDKEIEEYDALGKIARSKNGIYPRLQKLFDAADKKFNSGLFAKDDFTDSLSIQDKTLESIVGELYYPKCPYEFSVLPVEILGSIYERFLGKIIRFSRKTKNGHSVEVVEKPEVQKAGGVYYTPTYIVNYIVENTIGKKIAGRTPEQIAKMRFVDPACGSGSFLIGAYQYLLAYHLDYYDSDKNRAKAEKSGIIYKDSATLSYKLSVEEKKRILLNNIYGVDIDAQAVEVTKLSLFLKLLENEGKALSQSGMGEMFRSSDLAQNKILPDMRENIKCGNSLIGSDFYADKNLLDFCMEEQRKVNAFDWEKEFPQVFTDGGSLPLAKAKASFATPSAGTPRNAPKKTRTGGFDCVIGNPPYLRVQGLRENYEEEAKFYEQNYQSATGRFDFYVLFLEKGFTLLNKDGYLSFICPHKFLNSDFGVGLRSFIYKNRALNFLTHFGSEQVFSSASVYTCVIGLSHQNKNFSYAQVIPTEIENGVVSETFSIEKLSDTSRWSFQTGMAATVLETLHQQKNTVKEVFKGIYQGIVTGDNKAFYLENCTETKKFITGYSEALDQDVQIEKGICKPVLTGKTIQRYSFNDKKEYMIYPYYKKDNGKTVLYEEQELKNQFPYCYGYFSSLRKRLASRGTASMKYPSWYSLWNFRNIDNLSVERILTPDVCYGATMYLDSGEHYHNDTSYAFVLKNPDSNLYKTYLAILNSPIIWFYLKETGTSLRGGYFRFKTKYLENFPLPTATPEQQQTLAALADQMLAAHTQLASAKSDADKKTLQQRIAILDLQINAQVYALYGLSSEEIAVVEGA</sequence>
<dbReference type="PROSITE" id="PS00092">
    <property type="entry name" value="N6_MTASE"/>
    <property type="match status" value="1"/>
</dbReference>
<evidence type="ECO:0000256" key="6">
    <source>
        <dbReference type="ARBA" id="ARBA00023125"/>
    </source>
</evidence>
<keyword evidence="12" id="KW-1185">Reference proteome</keyword>
<dbReference type="EMBL" id="FRAW01000005">
    <property type="protein sequence ID" value="SHK40763.1"/>
    <property type="molecule type" value="Genomic_DNA"/>
</dbReference>
<dbReference type="Gene3D" id="3.90.1570.30">
    <property type="match status" value="1"/>
</dbReference>
<evidence type="ECO:0000259" key="10">
    <source>
        <dbReference type="Pfam" id="PF12950"/>
    </source>
</evidence>
<gene>
    <name evidence="11" type="ORF">SAMN05720469_10570</name>
</gene>
<dbReference type="Pfam" id="PF12950">
    <property type="entry name" value="TaqI_C"/>
    <property type="match status" value="1"/>
</dbReference>
<reference evidence="12" key="1">
    <citation type="submission" date="2016-11" db="EMBL/GenBank/DDBJ databases">
        <authorList>
            <person name="Varghese N."/>
            <person name="Submissions S."/>
        </authorList>
    </citation>
    <scope>NUCLEOTIDE SEQUENCE [LARGE SCALE GENOMIC DNA]</scope>
    <source>
        <strain evidence="12">UWOS</strain>
    </source>
</reference>
<dbReference type="PANTHER" id="PTHR33841">
    <property type="entry name" value="DNA METHYLTRANSFERASE YEEA-RELATED"/>
    <property type="match status" value="1"/>
</dbReference>
<dbReference type="SUPFAM" id="SSF53335">
    <property type="entry name" value="S-adenosyl-L-methionine-dependent methyltransferases"/>
    <property type="match status" value="1"/>
</dbReference>
<accession>A0A1M6S7T7</accession>
<name>A0A1M6S7T7_9BACT</name>
<dbReference type="InterPro" id="IPR002052">
    <property type="entry name" value="DNA_methylase_N6_adenine_CS"/>
</dbReference>
<evidence type="ECO:0000256" key="2">
    <source>
        <dbReference type="ARBA" id="ARBA00022603"/>
    </source>
</evidence>
<keyword evidence="5" id="KW-0680">Restriction system</keyword>
<keyword evidence="3 11" id="KW-0808">Transferase</keyword>
<evidence type="ECO:0000313" key="12">
    <source>
        <dbReference type="Proteomes" id="UP000184275"/>
    </source>
</evidence>
<evidence type="ECO:0000259" key="9">
    <source>
        <dbReference type="Pfam" id="PF07669"/>
    </source>
</evidence>
<dbReference type="Pfam" id="PF07669">
    <property type="entry name" value="Eco57I"/>
    <property type="match status" value="1"/>
</dbReference>
<evidence type="ECO:0000256" key="3">
    <source>
        <dbReference type="ARBA" id="ARBA00022679"/>
    </source>
</evidence>
<feature type="domain" description="TaqI-like C-terminal specificity" evidence="10">
    <location>
        <begin position="817"/>
        <end position="982"/>
    </location>
</feature>
<comment type="catalytic activity">
    <reaction evidence="7">
        <text>a 2'-deoxyadenosine in DNA + S-adenosyl-L-methionine = an N(6)-methyl-2'-deoxyadenosine in DNA + S-adenosyl-L-homocysteine + H(+)</text>
        <dbReference type="Rhea" id="RHEA:15197"/>
        <dbReference type="Rhea" id="RHEA-COMP:12418"/>
        <dbReference type="Rhea" id="RHEA-COMP:12419"/>
        <dbReference type="ChEBI" id="CHEBI:15378"/>
        <dbReference type="ChEBI" id="CHEBI:57856"/>
        <dbReference type="ChEBI" id="CHEBI:59789"/>
        <dbReference type="ChEBI" id="CHEBI:90615"/>
        <dbReference type="ChEBI" id="CHEBI:90616"/>
        <dbReference type="EC" id="2.1.1.72"/>
    </reaction>
</comment>
<dbReference type="InterPro" id="IPR011639">
    <property type="entry name" value="MethylTrfase_TaqI-like_dom"/>
</dbReference>
<evidence type="ECO:0000256" key="1">
    <source>
        <dbReference type="ARBA" id="ARBA00011900"/>
    </source>
</evidence>
<dbReference type="InterPro" id="IPR025931">
    <property type="entry name" value="TaqI_C"/>
</dbReference>
<dbReference type="AlphaFoldDB" id="A0A1M6S7T7"/>
<dbReference type="GO" id="GO:0009307">
    <property type="term" value="P:DNA restriction-modification system"/>
    <property type="evidence" value="ECO:0007669"/>
    <property type="project" value="UniProtKB-KW"/>
</dbReference>
<dbReference type="Proteomes" id="UP000184275">
    <property type="component" value="Unassembled WGS sequence"/>
</dbReference>
<dbReference type="PRINTS" id="PR00507">
    <property type="entry name" value="N12N6MTFRASE"/>
</dbReference>
<keyword evidence="6" id="KW-0238">DNA-binding</keyword>
<evidence type="ECO:0000313" key="11">
    <source>
        <dbReference type="EMBL" id="SHK40763.1"/>
    </source>
</evidence>
<keyword evidence="2 11" id="KW-0489">Methyltransferase</keyword>
<evidence type="ECO:0000256" key="7">
    <source>
        <dbReference type="ARBA" id="ARBA00047942"/>
    </source>
</evidence>
<dbReference type="GO" id="GO:0009007">
    <property type="term" value="F:site-specific DNA-methyltransferase (adenine-specific) activity"/>
    <property type="evidence" value="ECO:0007669"/>
    <property type="project" value="UniProtKB-EC"/>
</dbReference>
<evidence type="ECO:0000256" key="5">
    <source>
        <dbReference type="ARBA" id="ARBA00022747"/>
    </source>
</evidence>
<feature type="coiled-coil region" evidence="8">
    <location>
        <begin position="610"/>
        <end position="637"/>
    </location>
</feature>
<evidence type="ECO:0000256" key="4">
    <source>
        <dbReference type="ARBA" id="ARBA00022691"/>
    </source>
</evidence>
<keyword evidence="8" id="KW-0175">Coiled coil</keyword>
<organism evidence="11 12">
    <name type="scientific">Fibrobacter intestinalis</name>
    <dbReference type="NCBI Taxonomy" id="28122"/>
    <lineage>
        <taxon>Bacteria</taxon>
        <taxon>Pseudomonadati</taxon>
        <taxon>Fibrobacterota</taxon>
        <taxon>Fibrobacteria</taxon>
        <taxon>Fibrobacterales</taxon>
        <taxon>Fibrobacteraceae</taxon>
        <taxon>Fibrobacter</taxon>
    </lineage>
</organism>
<dbReference type="GO" id="GO:0032259">
    <property type="term" value="P:methylation"/>
    <property type="evidence" value="ECO:0007669"/>
    <property type="project" value="UniProtKB-KW"/>
</dbReference>
<dbReference type="InterPro" id="IPR029063">
    <property type="entry name" value="SAM-dependent_MTases_sf"/>
</dbReference>
<keyword evidence="4" id="KW-0949">S-adenosyl-L-methionine</keyword>
<dbReference type="EC" id="2.1.1.72" evidence="1"/>
<dbReference type="PANTHER" id="PTHR33841:SF1">
    <property type="entry name" value="DNA METHYLTRANSFERASE A"/>
    <property type="match status" value="1"/>
</dbReference>
<evidence type="ECO:0000256" key="8">
    <source>
        <dbReference type="SAM" id="Coils"/>
    </source>
</evidence>
<proteinExistence type="predicted"/>
<dbReference type="Gene3D" id="3.40.50.150">
    <property type="entry name" value="Vaccinia Virus protein VP39"/>
    <property type="match status" value="1"/>
</dbReference>
<dbReference type="InterPro" id="IPR050953">
    <property type="entry name" value="N4_N6_ade-DNA_methylase"/>
</dbReference>
<protein>
    <recommendedName>
        <fullName evidence="1">site-specific DNA-methyltransferase (adenine-specific)</fullName>
        <ecNumber evidence="1">2.1.1.72</ecNumber>
    </recommendedName>
</protein>
<feature type="domain" description="Type II methyltransferase M.TaqI-like" evidence="9">
    <location>
        <begin position="467"/>
        <end position="697"/>
    </location>
</feature>
<dbReference type="GO" id="GO:0003677">
    <property type="term" value="F:DNA binding"/>
    <property type="evidence" value="ECO:0007669"/>
    <property type="project" value="UniProtKB-KW"/>
</dbReference>
<dbReference type="RefSeq" id="WP_083545655.1">
    <property type="nucleotide sequence ID" value="NZ_FRAW01000005.1"/>
</dbReference>